<protein>
    <submittedName>
        <fullName evidence="2">Uncharacterized protein</fullName>
    </submittedName>
</protein>
<dbReference type="STRING" id="1399860.A0A2C5XN65"/>
<dbReference type="Proteomes" id="UP000226192">
    <property type="component" value="Unassembled WGS sequence"/>
</dbReference>
<feature type="region of interest" description="Disordered" evidence="1">
    <location>
        <begin position="533"/>
        <end position="580"/>
    </location>
</feature>
<feature type="compositionally biased region" description="Low complexity" evidence="1">
    <location>
        <begin position="544"/>
        <end position="580"/>
    </location>
</feature>
<evidence type="ECO:0000313" key="2">
    <source>
        <dbReference type="EMBL" id="PHH67318.1"/>
    </source>
</evidence>
<dbReference type="EMBL" id="NJET01000001">
    <property type="protein sequence ID" value="PHH67318.1"/>
    <property type="molecule type" value="Genomic_DNA"/>
</dbReference>
<dbReference type="AlphaFoldDB" id="A0A2C5XN65"/>
<evidence type="ECO:0000256" key="1">
    <source>
        <dbReference type="SAM" id="MobiDB-lite"/>
    </source>
</evidence>
<feature type="region of interest" description="Disordered" evidence="1">
    <location>
        <begin position="178"/>
        <end position="228"/>
    </location>
</feature>
<feature type="compositionally biased region" description="Polar residues" evidence="1">
    <location>
        <begin position="385"/>
        <end position="402"/>
    </location>
</feature>
<gene>
    <name evidence="2" type="ORF">CDD81_81</name>
</gene>
<name>A0A2C5XN65_9HYPO</name>
<feature type="compositionally biased region" description="Polar residues" evidence="1">
    <location>
        <begin position="533"/>
        <end position="542"/>
    </location>
</feature>
<accession>A0A2C5XN65</accession>
<feature type="compositionally biased region" description="Polar residues" evidence="1">
    <location>
        <begin position="192"/>
        <end position="205"/>
    </location>
</feature>
<reference evidence="2 3" key="1">
    <citation type="submission" date="2017-06" db="EMBL/GenBank/DDBJ databases">
        <title>Ant-infecting Ophiocordyceps genomes reveal a high diversity of potential behavioral manipulation genes and a possible major role for enterotoxins.</title>
        <authorList>
            <person name="De Bekker C."/>
            <person name="Evans H.C."/>
            <person name="Brachmann A."/>
            <person name="Hughes D.P."/>
        </authorList>
    </citation>
    <scope>NUCLEOTIDE SEQUENCE [LARGE SCALE GENOMIC DNA]</scope>
    <source>
        <strain evidence="2 3">Map64</strain>
    </source>
</reference>
<feature type="region of interest" description="Disordered" evidence="1">
    <location>
        <begin position="384"/>
        <end position="408"/>
    </location>
</feature>
<organism evidence="2 3">
    <name type="scientific">Ophiocordyceps australis</name>
    <dbReference type="NCBI Taxonomy" id="1399860"/>
    <lineage>
        <taxon>Eukaryota</taxon>
        <taxon>Fungi</taxon>
        <taxon>Dikarya</taxon>
        <taxon>Ascomycota</taxon>
        <taxon>Pezizomycotina</taxon>
        <taxon>Sordariomycetes</taxon>
        <taxon>Hypocreomycetidae</taxon>
        <taxon>Hypocreales</taxon>
        <taxon>Ophiocordycipitaceae</taxon>
        <taxon>Ophiocordyceps</taxon>
    </lineage>
</organism>
<proteinExistence type="predicted"/>
<keyword evidence="3" id="KW-1185">Reference proteome</keyword>
<comment type="caution">
    <text evidence="2">The sequence shown here is derived from an EMBL/GenBank/DDBJ whole genome shotgun (WGS) entry which is preliminary data.</text>
</comment>
<dbReference type="OrthoDB" id="5316527at2759"/>
<feature type="compositionally biased region" description="Basic and acidic residues" evidence="1">
    <location>
        <begin position="213"/>
        <end position="228"/>
    </location>
</feature>
<sequence length="580" mass="66357">MLRRAAASAARCSRPTVPRPFALNLLPARKINRSFWWRRKPRNLPIYFPPLPKPPAWRRWGATAGRVSLKVFIFTFCFFLVEEFVLDPLFNLFEEFDGLLDDLSDRHDSGRGESDDDDGNGTYGNEAEVVYEIFKYSPRREDGEDEINEEDEDEDEEFDHVEFDGELYHEDADVWNLNRDHYQDGNNDGLGRNNSNKDSSGRNRSNGGDDNDEKNNKKNKDKGDKANSDNDKLNILFIPFPFLMVKAVQPRYTEEDDEYAIYNILHYHTEVRHSLQLWLIVAVRNAIHSNHNIMRVLGSPPIRLLEGELSFGYPARPPAKIYVPGIGFSSDSIFVGYQETNPLTGDLLQSAMYPKAFAQAAWTFLRAFVEQRVHDVGRSLGIKTGATTNAQHPVGSGTNKAQRASGKVGATPFKSTNYGSPEARDALVYLYQSLGGAFPWVWKKLLRAQADDFWREPVNRSLISFAKNWHPRTEKPRRGYVVLRGLLNFTTEKAQIIVKVEGILDFSSNRFTRVTYYTPKIIVYKKRPKQQQLKSNQGQWSAVQGGQQSKQQSALQAKQRPKQQSNQQSEQQVKQQPQDK</sequence>
<evidence type="ECO:0000313" key="3">
    <source>
        <dbReference type="Proteomes" id="UP000226192"/>
    </source>
</evidence>